<protein>
    <recommendedName>
        <fullName evidence="4">CorA-like Mg2+ transporter protein</fullName>
    </recommendedName>
</protein>
<proteinExistence type="predicted"/>
<accession>C9ZMD8</accession>
<dbReference type="VEuPathDB" id="TriTrypDB:Tbg972.4.5060"/>
<reference evidence="3" key="1">
    <citation type="journal article" date="2010" name="PLoS Negl. Trop. Dis.">
        <title>The genome sequence of Trypanosoma brucei gambiense, causative agent of chronic human african trypanosomiasis.</title>
        <authorList>
            <person name="Jackson A.P."/>
            <person name="Sanders M."/>
            <person name="Berry A."/>
            <person name="McQuillan J."/>
            <person name="Aslett M.A."/>
            <person name="Quail M.A."/>
            <person name="Chukualim B."/>
            <person name="Capewell P."/>
            <person name="MacLeod A."/>
            <person name="Melville S.E."/>
            <person name="Gibson W."/>
            <person name="Barry J.D."/>
            <person name="Berriman M."/>
            <person name="Hertz-Fowler C."/>
        </authorList>
    </citation>
    <scope>NUCLEOTIDE SEQUENCE [LARGE SCALE GENOMIC DNA]</scope>
    <source>
        <strain evidence="3">MHOM/CI/86/DAL972</strain>
    </source>
</reference>
<dbReference type="PANTHER" id="PTHR21535">
    <property type="entry name" value="MAGNESIUM AND COBALT TRANSPORT PROTEIN/MITOCHONDRIAL IMPORT INNER MEMBRANE TRANSLOCASE SUBUNIT TIM8"/>
    <property type="match status" value="1"/>
</dbReference>
<dbReference type="AlphaFoldDB" id="C9ZMD8"/>
<gene>
    <name evidence="2" type="ORF">TbgDal_IV5060</name>
</gene>
<dbReference type="SUPFAM" id="SSF143865">
    <property type="entry name" value="CorA soluble domain-like"/>
    <property type="match status" value="1"/>
</dbReference>
<keyword evidence="1" id="KW-1133">Transmembrane helix</keyword>
<dbReference type="RefSeq" id="XP_011773099.1">
    <property type="nucleotide sequence ID" value="XM_011774797.1"/>
</dbReference>
<dbReference type="GeneID" id="23859962"/>
<dbReference type="Gene3D" id="1.20.58.340">
    <property type="entry name" value="Magnesium transport protein CorA, transmembrane region"/>
    <property type="match status" value="1"/>
</dbReference>
<evidence type="ECO:0000313" key="3">
    <source>
        <dbReference type="Proteomes" id="UP000002316"/>
    </source>
</evidence>
<dbReference type="EMBL" id="FN554967">
    <property type="protein sequence ID" value="CBH10811.1"/>
    <property type="molecule type" value="Genomic_DNA"/>
</dbReference>
<evidence type="ECO:0008006" key="4">
    <source>
        <dbReference type="Google" id="ProtNLM"/>
    </source>
</evidence>
<dbReference type="Proteomes" id="UP000002316">
    <property type="component" value="Chromosome 4"/>
</dbReference>
<dbReference type="OrthoDB" id="29879at2759"/>
<name>C9ZMD8_TRYB9</name>
<feature type="transmembrane region" description="Helical" evidence="1">
    <location>
        <begin position="518"/>
        <end position="541"/>
    </location>
</feature>
<dbReference type="PANTHER" id="PTHR21535:SF93">
    <property type="entry name" value="CORA-LIKE MG2+ TRANSPORTER PROTEIN"/>
    <property type="match status" value="1"/>
</dbReference>
<dbReference type="InterPro" id="IPR045861">
    <property type="entry name" value="CorA_cytoplasmic_dom"/>
</dbReference>
<keyword evidence="1" id="KW-0472">Membrane</keyword>
<keyword evidence="1" id="KW-0812">Transmembrane</keyword>
<sequence length="551" mass="61525">MYSRRLHTSYSKLQVRRYWRVGTHMGHQPCEGDVELGDRGTTFGHSEGINQLKQGTYKLYISEDDSLCNVPQGSCTCTGGVGEPSHPRCTGVMPPRFHLITQSTDGIIYERRDLTGMGSLTGLLHEAAVSDPPLAFFWIDTSGVPQPEDLSALFEFVNVNPYTEWRWRALAAASIRNDSGDCPPSNGVDGATNELAQEDADSYYDNATELDCLRAFVEEQYVQLRITVLQAQSAMPCCLRSAGNGEIGGKVEGPGKHQQQQPRNLRANLFDACESGALTSVQALCFRNGVVTWRPQHAIEGWEYISHRLIRHLQDASGGEDIKPQNLLSTSLFALTMLDELYMAFLPDITVVNNEVDEIESMLPLVRQRPSDQADVLRRVQLLRRNLSVHRRILMSKVTVLELLNRPTVRVLLSFMNTSTTSKLDTVVRYASSYVDIARHILPTLFKLDNARRVLTNSIIIYSSGASATNNCNSNKSDTLNVTLGYVALISIPPTIVASQWALEFHVPWRAGDSTTQFWAMVGVMGACMLMVLVYPVYCWIRGRPDKFVFH</sequence>
<evidence type="ECO:0000313" key="2">
    <source>
        <dbReference type="EMBL" id="CBH10811.1"/>
    </source>
</evidence>
<evidence type="ECO:0000256" key="1">
    <source>
        <dbReference type="SAM" id="Phobius"/>
    </source>
</evidence>
<organism evidence="2 3">
    <name type="scientific">Trypanosoma brucei gambiense (strain MHOM/CI/86/DAL972)</name>
    <dbReference type="NCBI Taxonomy" id="679716"/>
    <lineage>
        <taxon>Eukaryota</taxon>
        <taxon>Discoba</taxon>
        <taxon>Euglenozoa</taxon>
        <taxon>Kinetoplastea</taxon>
        <taxon>Metakinetoplastina</taxon>
        <taxon>Trypanosomatida</taxon>
        <taxon>Trypanosomatidae</taxon>
        <taxon>Trypanosoma</taxon>
    </lineage>
</organism>
<feature type="transmembrane region" description="Helical" evidence="1">
    <location>
        <begin position="484"/>
        <end position="503"/>
    </location>
</feature>
<dbReference type="KEGG" id="tbg:TbgDal_IV5060"/>